<dbReference type="Gene3D" id="3.40.50.300">
    <property type="entry name" value="P-loop containing nucleotide triphosphate hydrolases"/>
    <property type="match status" value="1"/>
</dbReference>
<evidence type="ECO:0000256" key="1">
    <source>
        <dbReference type="SAM" id="Coils"/>
    </source>
</evidence>
<protein>
    <submittedName>
        <fullName evidence="3">AAA family ATPase</fullName>
    </submittedName>
</protein>
<proteinExistence type="predicted"/>
<accession>A0A9J6NYX5</accession>
<dbReference type="AlphaFoldDB" id="A0A9J6NYX5"/>
<evidence type="ECO:0000313" key="4">
    <source>
        <dbReference type="Proteomes" id="UP001056429"/>
    </source>
</evidence>
<dbReference type="GO" id="GO:0016887">
    <property type="term" value="F:ATP hydrolysis activity"/>
    <property type="evidence" value="ECO:0007669"/>
    <property type="project" value="InterPro"/>
</dbReference>
<reference evidence="3" key="1">
    <citation type="journal article" date="2021" name="mSystems">
        <title>Bacteria and Archaea Synergistically Convert Glycine Betaine to Biogenic Methane in the Formosa Cold Seep of the South China Sea.</title>
        <authorList>
            <person name="Li L."/>
            <person name="Zhang W."/>
            <person name="Zhang S."/>
            <person name="Song L."/>
            <person name="Sun Q."/>
            <person name="Zhang H."/>
            <person name="Xiang H."/>
            <person name="Dong X."/>
        </authorList>
    </citation>
    <scope>NUCLEOTIDE SEQUENCE</scope>
    <source>
        <strain evidence="3">ZWT</strain>
    </source>
</reference>
<keyword evidence="1" id="KW-0175">Coiled coil</keyword>
<organism evidence="3 4">
    <name type="scientific">Oceanirhabdus seepicola</name>
    <dbReference type="NCBI Taxonomy" id="2828781"/>
    <lineage>
        <taxon>Bacteria</taxon>
        <taxon>Bacillati</taxon>
        <taxon>Bacillota</taxon>
        <taxon>Clostridia</taxon>
        <taxon>Eubacteriales</taxon>
        <taxon>Clostridiaceae</taxon>
        <taxon>Oceanirhabdus</taxon>
    </lineage>
</organism>
<dbReference type="GO" id="GO:0000731">
    <property type="term" value="P:DNA synthesis involved in DNA repair"/>
    <property type="evidence" value="ECO:0007669"/>
    <property type="project" value="TreeGrafter"/>
</dbReference>
<dbReference type="RefSeq" id="WP_250857689.1">
    <property type="nucleotide sequence ID" value="NZ_JAGSOJ010000001.1"/>
</dbReference>
<name>A0A9J6NYX5_9CLOT</name>
<dbReference type="EMBL" id="JAGSOJ010000001">
    <property type="protein sequence ID" value="MCM1988821.1"/>
    <property type="molecule type" value="Genomic_DNA"/>
</dbReference>
<comment type="caution">
    <text evidence="3">The sequence shown here is derived from an EMBL/GenBank/DDBJ whole genome shotgun (WGS) entry which is preliminary data.</text>
</comment>
<dbReference type="InterPro" id="IPR038729">
    <property type="entry name" value="Rad50/SbcC_AAA"/>
</dbReference>
<dbReference type="InterPro" id="IPR027417">
    <property type="entry name" value="P-loop_NTPase"/>
</dbReference>
<dbReference type="GO" id="GO:0006302">
    <property type="term" value="P:double-strand break repair"/>
    <property type="evidence" value="ECO:0007669"/>
    <property type="project" value="InterPro"/>
</dbReference>
<dbReference type="PANTHER" id="PTHR32182:SF0">
    <property type="entry name" value="DNA REPLICATION AND REPAIR PROTEIN RECF"/>
    <property type="match status" value="1"/>
</dbReference>
<dbReference type="Pfam" id="PF13476">
    <property type="entry name" value="AAA_23"/>
    <property type="match status" value="1"/>
</dbReference>
<feature type="domain" description="Rad50/SbcC-type AAA" evidence="2">
    <location>
        <begin position="5"/>
        <end position="249"/>
    </location>
</feature>
<gene>
    <name evidence="3" type="ORF">KDK92_03640</name>
</gene>
<dbReference type="PANTHER" id="PTHR32182">
    <property type="entry name" value="DNA REPLICATION AND REPAIR PROTEIN RECF"/>
    <property type="match status" value="1"/>
</dbReference>
<dbReference type="Proteomes" id="UP001056429">
    <property type="component" value="Unassembled WGS sequence"/>
</dbReference>
<evidence type="ECO:0000313" key="3">
    <source>
        <dbReference type="EMBL" id="MCM1988821.1"/>
    </source>
</evidence>
<sequence>MIINKLTLKNFRSYEEEYTFDFTPNGDKNVILIGGENGAGKSTIFEAIKLCFYGPTTYGYQGFNSNYISRIKANINNNAFKHPKVESFIELQIEMPEGNTINNYNIKRLWSYEKKKINEEYSVYKNGTLLANEELSYFENYFKSILPPMLFDFFFFDGEELSDFFIGRGAKTHLKEALLKLCNYDTIDLLRKQILQFQRSKLRSNTETSDLEKKYSEQLDGLRAIELKIEDEEKKIFELKEKLVDLSEERHSLDIQFRKEGGMLETERSKITSQINKLEESRTITNQEIKDFSNDTLPFLILSDKLVDLRDQIEKEDKFNLYNNVRNRLDSNVIKDYLSENDILKSGKNADEIAVDILSTITSNMFGEESQYNTFKELHKLSSDQSADVLSLTNNIIYKKNELKKENKDKYNDINNFSIKIEKLKKKLTSSADNHLVETYIKSLKKITNEISVCDYEQQKCELTIESLLEAKQKAAYHLVRAKNEYTAALQSDNNLQLSDDVSDLLESVIVELTSNKLKEIENNYMEIFSKLIRKSKYVENVIIDSDFNITLYINRLYNTLEIANKYNTIGYDEMDRKFGDKFIEGLSDYYNAHTKKELSNKLSNIKQSELINLNTKVNVDEFSKGEKQIYILCLIWALIKASDVKVPFIIDTPYARIDESHRNSITTEFLPKVSNQVIILSTNKEIDKESYDLIHKHVANEYLLQYMDVERKTKVSNRYFFEV</sequence>
<reference evidence="3" key="2">
    <citation type="submission" date="2021-04" db="EMBL/GenBank/DDBJ databases">
        <authorList>
            <person name="Dong X."/>
        </authorList>
    </citation>
    <scope>NUCLEOTIDE SEQUENCE</scope>
    <source>
        <strain evidence="3">ZWT</strain>
    </source>
</reference>
<keyword evidence="4" id="KW-1185">Reference proteome</keyword>
<feature type="coiled-coil region" evidence="1">
    <location>
        <begin position="222"/>
        <end position="295"/>
    </location>
</feature>
<evidence type="ECO:0000259" key="2">
    <source>
        <dbReference type="Pfam" id="PF13476"/>
    </source>
</evidence>
<dbReference type="SUPFAM" id="SSF52540">
    <property type="entry name" value="P-loop containing nucleoside triphosphate hydrolases"/>
    <property type="match status" value="1"/>
</dbReference>